<keyword evidence="3" id="KW-1185">Reference proteome</keyword>
<evidence type="ECO:0000313" key="3">
    <source>
        <dbReference type="Proteomes" id="UP000500791"/>
    </source>
</evidence>
<organism evidence="2 3">
    <name type="scientific">Pontivivens nitratireducens</name>
    <dbReference type="NCBI Taxonomy" id="2758038"/>
    <lineage>
        <taxon>Bacteria</taxon>
        <taxon>Pseudomonadati</taxon>
        <taxon>Pseudomonadota</taxon>
        <taxon>Alphaproteobacteria</taxon>
        <taxon>Rhodobacterales</taxon>
        <taxon>Paracoccaceae</taxon>
        <taxon>Pontivivens</taxon>
    </lineage>
</organism>
<name>A0A6G7VP81_9RHOB</name>
<proteinExistence type="predicted"/>
<dbReference type="EMBL" id="CP049811">
    <property type="protein sequence ID" value="QIK41597.1"/>
    <property type="molecule type" value="Genomic_DNA"/>
</dbReference>
<dbReference type="RefSeq" id="WP_166192681.1">
    <property type="nucleotide sequence ID" value="NZ_CP049811.1"/>
</dbReference>
<dbReference type="KEGG" id="mon:G8E03_13040"/>
<keyword evidence="1" id="KW-1133">Transmembrane helix</keyword>
<reference evidence="2 3" key="1">
    <citation type="submission" date="2020-03" db="EMBL/GenBank/DDBJ databases">
        <title>Complete genome sequence of Monaibacterium sp. ALG8 with diverse plasmids.</title>
        <authorList>
            <person name="Sun C."/>
        </authorList>
    </citation>
    <scope>NUCLEOTIDE SEQUENCE [LARGE SCALE GENOMIC DNA]</scope>
    <source>
        <strain evidence="2 3">ALG8</strain>
    </source>
</reference>
<dbReference type="InterPro" id="IPR006747">
    <property type="entry name" value="DUF599"/>
</dbReference>
<dbReference type="AlphaFoldDB" id="A0A6G7VP81"/>
<gene>
    <name evidence="2" type="ORF">G8E03_13040</name>
</gene>
<feature type="transmembrane region" description="Helical" evidence="1">
    <location>
        <begin position="80"/>
        <end position="98"/>
    </location>
</feature>
<feature type="transmembrane region" description="Helical" evidence="1">
    <location>
        <begin position="12"/>
        <end position="34"/>
    </location>
</feature>
<keyword evidence="1" id="KW-0472">Membrane</keyword>
<evidence type="ECO:0000313" key="2">
    <source>
        <dbReference type="EMBL" id="QIK41597.1"/>
    </source>
</evidence>
<feature type="transmembrane region" description="Helical" evidence="1">
    <location>
        <begin position="119"/>
        <end position="139"/>
    </location>
</feature>
<sequence length="231" mass="25780">MQIDVNILLNSFDLLDLVALALFWSCWLTTTFLIERDNAKRPSVHVLMKRHRYRWMEEMAARDVRIFDSAILASIQQSTAFFGSTTLLVIGGIVAILGKPETLLSAGEGLMPDWSSQTLQLELLMVLGIAFYAFLKFVWSNRLFSYCAVVMASMPNDGTVPEAGRIAIRAARLNSYAARSFNRGLRGIYYALTAMAWVLGAEALIVATVVTTAVLIRREFFSRSRKALIAS</sequence>
<evidence type="ECO:0000256" key="1">
    <source>
        <dbReference type="SAM" id="Phobius"/>
    </source>
</evidence>
<keyword evidence="1" id="KW-0812">Transmembrane</keyword>
<accession>A0A6G7VP81</accession>
<dbReference type="Pfam" id="PF04654">
    <property type="entry name" value="DUF599"/>
    <property type="match status" value="1"/>
</dbReference>
<feature type="transmembrane region" description="Helical" evidence="1">
    <location>
        <begin position="188"/>
        <end position="216"/>
    </location>
</feature>
<dbReference type="Proteomes" id="UP000500791">
    <property type="component" value="Chromosome"/>
</dbReference>
<protein>
    <submittedName>
        <fullName evidence="2">DUF599 domain-containing protein</fullName>
    </submittedName>
</protein>